<comment type="caution">
    <text evidence="1">The sequence shown here is derived from an EMBL/GenBank/DDBJ whole genome shotgun (WGS) entry which is preliminary data.</text>
</comment>
<protein>
    <submittedName>
        <fullName evidence="1">Aryl-hydrocarbon-interacting protein-like 1</fullName>
    </submittedName>
</protein>
<accession>A0ACB7EQ56</accession>
<sequence length="698" mass="79837">MEETYLMNYPGVKKKILAGGTGPMPHFPPGTKLVFHFQTLLDNFERTVIDDSRLAGRPAEILVGKMFKMEVWETLLMSMRMGEVAEFWCDATHTGLYPIVSKGMRLIAQGKDPLEGQRHMCGMGNMFHYHSTGFPELDELMRTPQPLIFIMELLQVGDPMSYQRESWMMEKDEKLQTVPILHMQGNALEMPGDIDYINLGRMILPLELNYCQCMLELEEYYEVIEHTSDLLEKHKDCVKGYYKRAKAHAAVWNEKEARRDFNMVAHLDVTLASLVSREIKAMSERMKEKYWEEREKYWNMLEKKENKNEEGEDKEKQEDSKDKVEEENGKEESPSKYAEGHEEDVLPEETGNKEEVGSSEVNPKTSNEAEGKDWQQMLRLIMLLQNEGNFLIKEKNFQDASVKFKEAVEYVDVLQNMVDQQADDWESLEKVCLPLTLNLSHCMLELKQYQQVVELNNKLLKKHKGNFKAVYHRAQAHAALCNEDEARRDFDMVEKLDPKFKPFVRQELRKLGERMRAIYAQQNKTYWDTTQEKWGPGGSKAKGAARKKKASLKATEGKTEADKKTNNSKIEDKESSKKLASAETEGVEDAGTEKNTDQKVEQCIKELQSGMASRDGLDNENMESVMVHDDGQGAPDNQATDKDSDPAPTSTGEDKVESKRSTSDIGQKGQMLHWAPSIISNENKATSDKTGTGDNQSE</sequence>
<evidence type="ECO:0000313" key="2">
    <source>
        <dbReference type="Proteomes" id="UP000805704"/>
    </source>
</evidence>
<reference evidence="1" key="1">
    <citation type="submission" date="2020-04" db="EMBL/GenBank/DDBJ databases">
        <title>A chromosome-scale assembly and high-density genetic map of the yellow drum (Nibea albiflora) genome.</title>
        <authorList>
            <person name="Xu D."/>
            <person name="Zhang W."/>
            <person name="Chen R."/>
            <person name="Tan P."/>
            <person name="Wang L."/>
            <person name="Song H."/>
            <person name="Tian L."/>
            <person name="Zhu Q."/>
            <person name="Wang B."/>
        </authorList>
    </citation>
    <scope>NUCLEOTIDE SEQUENCE</scope>
    <source>
        <strain evidence="1">ZJHYS-2018</strain>
    </source>
</reference>
<keyword evidence="2" id="KW-1185">Reference proteome</keyword>
<gene>
    <name evidence="1" type="primary">AIPL1</name>
    <name evidence="1" type="ORF">GBF38_007934</name>
</gene>
<proteinExistence type="predicted"/>
<dbReference type="Proteomes" id="UP000805704">
    <property type="component" value="Chromosome 3"/>
</dbReference>
<name>A0ACB7EQ56_NIBAL</name>
<dbReference type="EMBL" id="CM024791">
    <property type="protein sequence ID" value="KAG8003918.1"/>
    <property type="molecule type" value="Genomic_DNA"/>
</dbReference>
<organism evidence="1 2">
    <name type="scientific">Nibea albiflora</name>
    <name type="common">Yellow drum</name>
    <name type="synonym">Corvina albiflora</name>
    <dbReference type="NCBI Taxonomy" id="240163"/>
    <lineage>
        <taxon>Eukaryota</taxon>
        <taxon>Metazoa</taxon>
        <taxon>Chordata</taxon>
        <taxon>Craniata</taxon>
        <taxon>Vertebrata</taxon>
        <taxon>Euteleostomi</taxon>
        <taxon>Actinopterygii</taxon>
        <taxon>Neopterygii</taxon>
        <taxon>Teleostei</taxon>
        <taxon>Neoteleostei</taxon>
        <taxon>Acanthomorphata</taxon>
        <taxon>Eupercaria</taxon>
        <taxon>Sciaenidae</taxon>
        <taxon>Nibea</taxon>
    </lineage>
</organism>
<evidence type="ECO:0000313" key="1">
    <source>
        <dbReference type="EMBL" id="KAG8003918.1"/>
    </source>
</evidence>